<keyword evidence="9" id="KW-1003">Cell membrane</keyword>
<keyword evidence="3 9" id="KW-0813">Transport</keyword>
<evidence type="ECO:0000256" key="10">
    <source>
        <dbReference type="SAM" id="Coils"/>
    </source>
</evidence>
<feature type="domain" description="CBS" evidence="11">
    <location>
        <begin position="153"/>
        <end position="215"/>
    </location>
</feature>
<dbReference type="CDD" id="cd04606">
    <property type="entry name" value="CBS_pair_Mg_transporter"/>
    <property type="match status" value="1"/>
</dbReference>
<comment type="subunit">
    <text evidence="9">Homodimer.</text>
</comment>
<dbReference type="InterPro" id="IPR046342">
    <property type="entry name" value="CBS_dom_sf"/>
</dbReference>
<dbReference type="PANTHER" id="PTHR43773">
    <property type="entry name" value="MAGNESIUM TRANSPORTER MGTE"/>
    <property type="match status" value="1"/>
</dbReference>
<dbReference type="EMBL" id="JBBYAF010000035">
    <property type="protein sequence ID" value="MEL3973808.1"/>
    <property type="molecule type" value="Genomic_DNA"/>
</dbReference>
<keyword evidence="7 9" id="KW-0472">Membrane</keyword>
<dbReference type="SMART" id="SM00924">
    <property type="entry name" value="MgtE_N"/>
    <property type="match status" value="1"/>
</dbReference>
<feature type="transmembrane region" description="Helical" evidence="9">
    <location>
        <begin position="400"/>
        <end position="426"/>
    </location>
</feature>
<keyword evidence="5 9" id="KW-0460">Magnesium</keyword>
<comment type="caution">
    <text evidence="12">The sequence shown here is derived from an EMBL/GenBank/DDBJ whole genome shotgun (WGS) entry which is preliminary data.</text>
</comment>
<accession>A0ABU9KDW2</accession>
<dbReference type="Gene3D" id="1.25.60.10">
    <property type="entry name" value="MgtE N-terminal domain-like"/>
    <property type="match status" value="1"/>
</dbReference>
<dbReference type="InterPro" id="IPR036739">
    <property type="entry name" value="SLC41_membr_dom_sf"/>
</dbReference>
<dbReference type="Pfam" id="PF00571">
    <property type="entry name" value="CBS"/>
    <property type="match status" value="2"/>
</dbReference>
<feature type="transmembrane region" description="Helical" evidence="9">
    <location>
        <begin position="447"/>
        <end position="464"/>
    </location>
</feature>
<feature type="transmembrane region" description="Helical" evidence="9">
    <location>
        <begin position="373"/>
        <end position="394"/>
    </location>
</feature>
<dbReference type="InterPro" id="IPR006667">
    <property type="entry name" value="SLC41_membr_dom"/>
</dbReference>
<evidence type="ECO:0000259" key="11">
    <source>
        <dbReference type="PROSITE" id="PS51371"/>
    </source>
</evidence>
<name>A0ABU9KDW2_9BACI</name>
<dbReference type="RefSeq" id="WP_341985317.1">
    <property type="nucleotide sequence ID" value="NZ_JBBYAF010000035.1"/>
</dbReference>
<evidence type="ECO:0000256" key="7">
    <source>
        <dbReference type="ARBA" id="ARBA00023136"/>
    </source>
</evidence>
<evidence type="ECO:0000256" key="4">
    <source>
        <dbReference type="ARBA" id="ARBA00022692"/>
    </source>
</evidence>
<dbReference type="Gene3D" id="1.10.357.20">
    <property type="entry name" value="SLC41 divalent cation transporters, integral membrane domain"/>
    <property type="match status" value="1"/>
</dbReference>
<dbReference type="InterPro" id="IPR006668">
    <property type="entry name" value="Mg_transptr_MgtE_intracell_dom"/>
</dbReference>
<dbReference type="Proteomes" id="UP001389717">
    <property type="component" value="Unassembled WGS sequence"/>
</dbReference>
<comment type="similarity">
    <text evidence="2 9">Belongs to the SLC41A transporter family.</text>
</comment>
<feature type="coiled-coil region" evidence="10">
    <location>
        <begin position="2"/>
        <end position="32"/>
    </location>
</feature>
<evidence type="ECO:0000256" key="3">
    <source>
        <dbReference type="ARBA" id="ARBA00022448"/>
    </source>
</evidence>
<dbReference type="InterPro" id="IPR038076">
    <property type="entry name" value="MgtE_N_sf"/>
</dbReference>
<dbReference type="InterPro" id="IPR006669">
    <property type="entry name" value="MgtE_transporter"/>
</dbReference>
<evidence type="ECO:0000256" key="5">
    <source>
        <dbReference type="ARBA" id="ARBA00022842"/>
    </source>
</evidence>
<dbReference type="InterPro" id="IPR000644">
    <property type="entry name" value="CBS_dom"/>
</dbReference>
<dbReference type="SUPFAM" id="SSF161093">
    <property type="entry name" value="MgtE membrane domain-like"/>
    <property type="match status" value="1"/>
</dbReference>
<evidence type="ECO:0000256" key="9">
    <source>
        <dbReference type="RuleBase" id="RU362011"/>
    </source>
</evidence>
<evidence type="ECO:0000256" key="8">
    <source>
        <dbReference type="PROSITE-ProRule" id="PRU00703"/>
    </source>
</evidence>
<evidence type="ECO:0000313" key="13">
    <source>
        <dbReference type="Proteomes" id="UP001389717"/>
    </source>
</evidence>
<evidence type="ECO:0000256" key="2">
    <source>
        <dbReference type="ARBA" id="ARBA00009749"/>
    </source>
</evidence>
<dbReference type="Pfam" id="PF03448">
    <property type="entry name" value="MgtE_N"/>
    <property type="match status" value="1"/>
</dbReference>
<dbReference type="NCBIfam" id="TIGR00400">
    <property type="entry name" value="mgtE"/>
    <property type="match status" value="1"/>
</dbReference>
<keyword evidence="4 9" id="KW-0812">Transmembrane</keyword>
<dbReference type="Gene3D" id="3.10.580.10">
    <property type="entry name" value="CBS-domain"/>
    <property type="match status" value="1"/>
</dbReference>
<dbReference type="PANTHER" id="PTHR43773:SF1">
    <property type="entry name" value="MAGNESIUM TRANSPORTER MGTE"/>
    <property type="match status" value="1"/>
</dbReference>
<protein>
    <recommendedName>
        <fullName evidence="9">Magnesium transporter MgtE</fullName>
    </recommendedName>
</protein>
<keyword evidence="9" id="KW-0479">Metal-binding</keyword>
<keyword evidence="8" id="KW-0129">CBS domain</keyword>
<sequence>MSEATKEQLNEKEKQEKEMYDEELLIRALQQEDLDLFRSEFIQLHSYDQAKFFSKVEDELRIRLYHYLSPEEMAELFESLDIDEEDYQDLLAEMNPSYAAEMLSNMYADDAVDVLNELDKEQVVSYLTIMDVESAKEIKELLHYEEYTAGSIMTTEFVAISQNQTVRSAMYILKNEAPNAETIYYIYVVDDDKKLVGVISLRDLIISHDDVMISEIMSDRVMSVGVSEDQEAVARQMKDYDFLALPVVDFQHHLLGIITVDDIMDVMEEEASDDYSKLAGIADLDSIDRNPFHAAKKRLPWLIALLFLGMFTASLIGRFEATLDKVAILAVFIPLIAGMAGNTGTQALAVAVRGIATGDLEKENKLNLIIREAGTGLITGTTCGIVVSMIVYVWKGTFFLGILVGVSVMISLFVATLAGTLVPLLMHKLKADPAVASGPFITTINDIISILIYFGLATLFMNYLI</sequence>
<feature type="transmembrane region" description="Helical" evidence="9">
    <location>
        <begin position="328"/>
        <end position="352"/>
    </location>
</feature>
<dbReference type="SMART" id="SM00116">
    <property type="entry name" value="CBS"/>
    <property type="match status" value="2"/>
</dbReference>
<evidence type="ECO:0000256" key="1">
    <source>
        <dbReference type="ARBA" id="ARBA00004141"/>
    </source>
</evidence>
<keyword evidence="13" id="KW-1185">Reference proteome</keyword>
<feature type="transmembrane region" description="Helical" evidence="9">
    <location>
        <begin position="299"/>
        <end position="316"/>
    </location>
</feature>
<keyword evidence="10" id="KW-0175">Coiled coil</keyword>
<reference evidence="12 13" key="1">
    <citation type="submission" date="2024-04" db="EMBL/GenBank/DDBJ databases">
        <title>Bacillus oryzaecorticis sp. nov., a moderately halophilic bacterium isolated from rice husks.</title>
        <authorList>
            <person name="Zhu H.-S."/>
        </authorList>
    </citation>
    <scope>NUCLEOTIDE SEQUENCE [LARGE SCALE GENOMIC DNA]</scope>
    <source>
        <strain evidence="12 13">ZC255</strain>
    </source>
</reference>
<dbReference type="SUPFAM" id="SSF54631">
    <property type="entry name" value="CBS-domain pair"/>
    <property type="match status" value="1"/>
</dbReference>
<keyword evidence="6 9" id="KW-1133">Transmembrane helix</keyword>
<evidence type="ECO:0000313" key="12">
    <source>
        <dbReference type="EMBL" id="MEL3973808.1"/>
    </source>
</evidence>
<comment type="subcellular location">
    <subcellularLocation>
        <location evidence="9">Cell membrane</location>
        <topology evidence="9">Multi-pass membrane protein</topology>
    </subcellularLocation>
    <subcellularLocation>
        <location evidence="1">Membrane</location>
        <topology evidence="1">Multi-pass membrane protein</topology>
    </subcellularLocation>
</comment>
<dbReference type="PROSITE" id="PS51371">
    <property type="entry name" value="CBS"/>
    <property type="match status" value="2"/>
</dbReference>
<dbReference type="Pfam" id="PF01769">
    <property type="entry name" value="MgtE"/>
    <property type="match status" value="1"/>
</dbReference>
<evidence type="ECO:0000256" key="6">
    <source>
        <dbReference type="ARBA" id="ARBA00022989"/>
    </source>
</evidence>
<gene>
    <name evidence="12" type="primary">mgtE</name>
    <name evidence="12" type="ORF">AAEO50_16105</name>
</gene>
<dbReference type="SUPFAM" id="SSF158791">
    <property type="entry name" value="MgtE N-terminal domain-like"/>
    <property type="match status" value="1"/>
</dbReference>
<organism evidence="12 13">
    <name type="scientific">Rossellomorea oryzaecorticis</name>
    <dbReference type="NCBI Taxonomy" id="1396505"/>
    <lineage>
        <taxon>Bacteria</taxon>
        <taxon>Bacillati</taxon>
        <taxon>Bacillota</taxon>
        <taxon>Bacilli</taxon>
        <taxon>Bacillales</taxon>
        <taxon>Bacillaceae</taxon>
        <taxon>Rossellomorea</taxon>
    </lineage>
</organism>
<proteinExistence type="inferred from homology"/>
<feature type="domain" description="CBS" evidence="11">
    <location>
        <begin position="217"/>
        <end position="275"/>
    </location>
</feature>
<comment type="function">
    <text evidence="9">Acts as a magnesium transporter.</text>
</comment>